<comment type="caution">
    <text evidence="4">The sequence shown here is derived from an EMBL/GenBank/DDBJ whole genome shotgun (WGS) entry which is preliminary data.</text>
</comment>
<evidence type="ECO:0000313" key="4">
    <source>
        <dbReference type="EMBL" id="KAK3239908.1"/>
    </source>
</evidence>
<feature type="compositionally biased region" description="Low complexity" evidence="2">
    <location>
        <begin position="284"/>
        <end position="299"/>
    </location>
</feature>
<dbReference type="PROSITE" id="PS00125">
    <property type="entry name" value="SER_THR_PHOSPHATASE"/>
    <property type="match status" value="1"/>
</dbReference>
<reference evidence="4 5" key="1">
    <citation type="journal article" date="2015" name="Genome Biol. Evol.">
        <title>Comparative Genomics of a Bacterivorous Green Alga Reveals Evolutionary Causalities and Consequences of Phago-Mixotrophic Mode of Nutrition.</title>
        <authorList>
            <person name="Burns J.A."/>
            <person name="Paasch A."/>
            <person name="Narechania A."/>
            <person name="Kim E."/>
        </authorList>
    </citation>
    <scope>NUCLEOTIDE SEQUENCE [LARGE SCALE GENOMIC DNA]</scope>
    <source>
        <strain evidence="4 5">PLY_AMNH</strain>
    </source>
</reference>
<dbReference type="InterPro" id="IPR004843">
    <property type="entry name" value="Calcineurin-like_PHP"/>
</dbReference>
<feature type="non-terminal residue" evidence="4">
    <location>
        <position position="642"/>
    </location>
</feature>
<dbReference type="PRINTS" id="PR00114">
    <property type="entry name" value="STPHPHTASE"/>
</dbReference>
<keyword evidence="5" id="KW-1185">Reference proteome</keyword>
<sequence length="642" mass="70602">MRHCRVRHRPGQVVPEAQVAAAIAYADTHVLPAIGELVMIKDATDFNTWRFVRLKEVNRDGDIVCALTVDGAITQSLTTAQAVEELKLLGGSDIQQQVDPTPGAGRPLTPNRRRTPSDPLVLCPKAASWGLSQPETAPVRRSVKRDGVATGTETSTSRRGSSTESGGLSLDLKPPHRLARPSIQPYQPMSRLGPKPIHSNGKGVPRAISVSPCRTETENLESGDLESSLRRAASVSPQPANCRRFTEPHAMVERGNAVRRGLGQYADAPPPQPQVLVESLSLDSRPSTSPSRQPQGQRSSRVHLQPRAIATLQVGAKRDLHRTISFEHSDASKKKIDEMTGSLQATKMVSRMWAPRLPQDAASCPVHIATNVINTVLDKNYQPPTGSPGWGHAFTLMSLDHFAAMCREVKELLQAESSCPDVAAPAKVFGDIHGQLVDLLLLFQLYGLPQHRTGDIHLINYIFLGDFVDRGPHSMEVVAMLFALKIVYPTRVTLIRGNHEDRKININSYGLLRECTRRCGASEGPEIWEQINLAFDFLPLGCRVEKRILCVHGGIGKHVASVEQIQAIQRPLFAPCDIDLVNDLLWSDPSKNDHECGVHRNDGRATSYVYGPDRVREFCMLNGLDLIIRAHQVLPCPWNLSA</sequence>
<comment type="similarity">
    <text evidence="1">Belongs to the PPP phosphatase family.</text>
</comment>
<evidence type="ECO:0000259" key="3">
    <source>
        <dbReference type="PROSITE" id="PS00125"/>
    </source>
</evidence>
<keyword evidence="1" id="KW-0378">Hydrolase</keyword>
<dbReference type="Pfam" id="PF00149">
    <property type="entry name" value="Metallophos"/>
    <property type="match status" value="1"/>
</dbReference>
<feature type="region of interest" description="Disordered" evidence="2">
    <location>
        <begin position="280"/>
        <end position="306"/>
    </location>
</feature>
<dbReference type="Proteomes" id="UP001190700">
    <property type="component" value="Unassembled WGS sequence"/>
</dbReference>
<evidence type="ECO:0000256" key="1">
    <source>
        <dbReference type="RuleBase" id="RU004273"/>
    </source>
</evidence>
<evidence type="ECO:0000313" key="5">
    <source>
        <dbReference type="Proteomes" id="UP001190700"/>
    </source>
</evidence>
<dbReference type="SMART" id="SM00156">
    <property type="entry name" value="PP2Ac"/>
    <property type="match status" value="1"/>
</dbReference>
<dbReference type="PANTHER" id="PTHR46422">
    <property type="entry name" value="SERINE/THREONINE-PROTEIN PHOSPHATASE BSL3"/>
    <property type="match status" value="1"/>
</dbReference>
<dbReference type="PANTHER" id="PTHR46422:SF7">
    <property type="entry name" value="SERINE_THREONINE-PROTEIN PHOSPHATASE BSL2-RELATED"/>
    <property type="match status" value="1"/>
</dbReference>
<comment type="catalytic activity">
    <reaction evidence="1">
        <text>O-phospho-L-threonyl-[protein] + H2O = L-threonyl-[protein] + phosphate</text>
        <dbReference type="Rhea" id="RHEA:47004"/>
        <dbReference type="Rhea" id="RHEA-COMP:11060"/>
        <dbReference type="Rhea" id="RHEA-COMP:11605"/>
        <dbReference type="ChEBI" id="CHEBI:15377"/>
        <dbReference type="ChEBI" id="CHEBI:30013"/>
        <dbReference type="ChEBI" id="CHEBI:43474"/>
        <dbReference type="ChEBI" id="CHEBI:61977"/>
        <dbReference type="EC" id="3.1.3.16"/>
    </reaction>
</comment>
<dbReference type="SUPFAM" id="SSF56300">
    <property type="entry name" value="Metallo-dependent phosphatases"/>
    <property type="match status" value="1"/>
</dbReference>
<feature type="domain" description="Serine/threonine specific protein phosphatases" evidence="3">
    <location>
        <begin position="495"/>
        <end position="500"/>
    </location>
</feature>
<dbReference type="InterPro" id="IPR006186">
    <property type="entry name" value="Ser/Thr-sp_prot-phosphatase"/>
</dbReference>
<dbReference type="Gene3D" id="3.60.21.10">
    <property type="match status" value="1"/>
</dbReference>
<dbReference type="InterPro" id="IPR029052">
    <property type="entry name" value="Metallo-depent_PP-like"/>
</dbReference>
<gene>
    <name evidence="4" type="ORF">CYMTET_50198</name>
</gene>
<dbReference type="AlphaFoldDB" id="A0AAE0BNN0"/>
<organism evidence="4 5">
    <name type="scientific">Cymbomonas tetramitiformis</name>
    <dbReference type="NCBI Taxonomy" id="36881"/>
    <lineage>
        <taxon>Eukaryota</taxon>
        <taxon>Viridiplantae</taxon>
        <taxon>Chlorophyta</taxon>
        <taxon>Pyramimonadophyceae</taxon>
        <taxon>Pyramimonadales</taxon>
        <taxon>Pyramimonadaceae</taxon>
        <taxon>Cymbomonas</taxon>
    </lineage>
</organism>
<evidence type="ECO:0000256" key="2">
    <source>
        <dbReference type="SAM" id="MobiDB-lite"/>
    </source>
</evidence>
<dbReference type="EC" id="3.1.3.16" evidence="1"/>
<feature type="compositionally biased region" description="Low complexity" evidence="2">
    <location>
        <begin position="150"/>
        <end position="170"/>
    </location>
</feature>
<protein>
    <recommendedName>
        <fullName evidence="1">Serine/threonine-protein phosphatase</fullName>
        <ecNumber evidence="1">3.1.3.16</ecNumber>
    </recommendedName>
</protein>
<dbReference type="GO" id="GO:0004722">
    <property type="term" value="F:protein serine/threonine phosphatase activity"/>
    <property type="evidence" value="ECO:0007669"/>
    <property type="project" value="UniProtKB-EC"/>
</dbReference>
<dbReference type="EMBL" id="LGRX02033789">
    <property type="protein sequence ID" value="KAK3239908.1"/>
    <property type="molecule type" value="Genomic_DNA"/>
</dbReference>
<feature type="region of interest" description="Disordered" evidence="2">
    <location>
        <begin position="93"/>
        <end position="242"/>
    </location>
</feature>
<proteinExistence type="inferred from homology"/>
<accession>A0AAE0BNN0</accession>
<name>A0AAE0BNN0_9CHLO</name>